<evidence type="ECO:0000313" key="3">
    <source>
        <dbReference type="EMBL" id="SVB71613.1"/>
    </source>
</evidence>
<dbReference type="GO" id="GO:0004065">
    <property type="term" value="F:arylsulfatase activity"/>
    <property type="evidence" value="ECO:0007669"/>
    <property type="project" value="TreeGrafter"/>
</dbReference>
<dbReference type="Pfam" id="PF00884">
    <property type="entry name" value="Sulfatase"/>
    <property type="match status" value="1"/>
</dbReference>
<accession>A0A382GAI1</accession>
<sequence length="374" mass="42751">MKPNVIFVLLDGCRWDRTNISNDFKELQSEGTFFNNVTAAIPYTVGAVNVIFSGLYGKDNGIDAYSKLLSLKDSIKVLPEILQENGYFTSCDLIHNKIVSKRGYDIHQAHKSGADYFSIHSELLKKSFEMASGKPVFTFLHHSLIHDVVVNEILPKYEYDDKSYYEQKEQNLARYDKLFLEACSYAKKIKKVIDSMVNSRDTIIIFLSDHGTASGERFGERNYGSYTYEETIRTFYLFIGQKILKKQTSDKLLSTIDVLPTILDLCGINVNFELPGKSFANVIKEGITKNHGTKYTFSETGALHGLYPSPGKPNVFCINTGKYKLIYFETPNEWSLFDLENDPLEQKNIFGTGISLEKELREKLLNWINRESKY</sequence>
<comment type="similarity">
    <text evidence="1">Belongs to the sulfatase family.</text>
</comment>
<dbReference type="InterPro" id="IPR050738">
    <property type="entry name" value="Sulfatase"/>
</dbReference>
<dbReference type="InterPro" id="IPR017850">
    <property type="entry name" value="Alkaline_phosphatase_core_sf"/>
</dbReference>
<dbReference type="AlphaFoldDB" id="A0A382GAI1"/>
<evidence type="ECO:0000256" key="1">
    <source>
        <dbReference type="ARBA" id="ARBA00008779"/>
    </source>
</evidence>
<feature type="domain" description="Sulfatase N-terminal" evidence="2">
    <location>
        <begin position="3"/>
        <end position="268"/>
    </location>
</feature>
<dbReference type="PANTHER" id="PTHR42693">
    <property type="entry name" value="ARYLSULFATASE FAMILY MEMBER"/>
    <property type="match status" value="1"/>
</dbReference>
<dbReference type="InterPro" id="IPR000917">
    <property type="entry name" value="Sulfatase_N"/>
</dbReference>
<organism evidence="3">
    <name type="scientific">marine metagenome</name>
    <dbReference type="NCBI Taxonomy" id="408172"/>
    <lineage>
        <taxon>unclassified sequences</taxon>
        <taxon>metagenomes</taxon>
        <taxon>ecological metagenomes</taxon>
    </lineage>
</organism>
<evidence type="ECO:0000259" key="2">
    <source>
        <dbReference type="Pfam" id="PF00884"/>
    </source>
</evidence>
<dbReference type="PANTHER" id="PTHR42693:SF33">
    <property type="entry name" value="ARYLSULFATASE"/>
    <property type="match status" value="1"/>
</dbReference>
<dbReference type="SUPFAM" id="SSF53649">
    <property type="entry name" value="Alkaline phosphatase-like"/>
    <property type="match status" value="1"/>
</dbReference>
<protein>
    <recommendedName>
        <fullName evidence="2">Sulfatase N-terminal domain-containing protein</fullName>
    </recommendedName>
</protein>
<dbReference type="EMBL" id="UINC01054199">
    <property type="protein sequence ID" value="SVB71613.1"/>
    <property type="molecule type" value="Genomic_DNA"/>
</dbReference>
<name>A0A382GAI1_9ZZZZ</name>
<dbReference type="Gene3D" id="3.40.720.10">
    <property type="entry name" value="Alkaline Phosphatase, subunit A"/>
    <property type="match status" value="2"/>
</dbReference>
<reference evidence="3" key="1">
    <citation type="submission" date="2018-05" db="EMBL/GenBank/DDBJ databases">
        <authorList>
            <person name="Lanie J.A."/>
            <person name="Ng W.-L."/>
            <person name="Kazmierczak K.M."/>
            <person name="Andrzejewski T.M."/>
            <person name="Davidsen T.M."/>
            <person name="Wayne K.J."/>
            <person name="Tettelin H."/>
            <person name="Glass J.I."/>
            <person name="Rusch D."/>
            <person name="Podicherti R."/>
            <person name="Tsui H.-C.T."/>
            <person name="Winkler M.E."/>
        </authorList>
    </citation>
    <scope>NUCLEOTIDE SEQUENCE</scope>
</reference>
<proteinExistence type="inferred from homology"/>
<gene>
    <name evidence="3" type="ORF">METZ01_LOCUS224467</name>
</gene>